<reference evidence="2 3" key="1">
    <citation type="journal article" date="2017" name="Mol. Biol. Evol.">
        <title>The 4-celled Tetrabaena socialis nuclear genome reveals the essential components for genetic control of cell number at the origin of multicellularity in the volvocine lineage.</title>
        <authorList>
            <person name="Featherston J."/>
            <person name="Arakaki Y."/>
            <person name="Hanschen E.R."/>
            <person name="Ferris P.J."/>
            <person name="Michod R.E."/>
            <person name="Olson B.J.S.C."/>
            <person name="Nozaki H."/>
            <person name="Durand P.M."/>
        </authorList>
    </citation>
    <scope>NUCLEOTIDE SEQUENCE [LARGE SCALE GENOMIC DNA]</scope>
    <source>
        <strain evidence="2 3">NIES-571</strain>
    </source>
</reference>
<feature type="transmembrane region" description="Helical" evidence="1">
    <location>
        <begin position="203"/>
        <end position="224"/>
    </location>
</feature>
<organism evidence="2 3">
    <name type="scientific">Tetrabaena socialis</name>
    <dbReference type="NCBI Taxonomy" id="47790"/>
    <lineage>
        <taxon>Eukaryota</taxon>
        <taxon>Viridiplantae</taxon>
        <taxon>Chlorophyta</taxon>
        <taxon>core chlorophytes</taxon>
        <taxon>Chlorophyceae</taxon>
        <taxon>CS clade</taxon>
        <taxon>Chlamydomonadales</taxon>
        <taxon>Tetrabaenaceae</taxon>
        <taxon>Tetrabaena</taxon>
    </lineage>
</organism>
<proteinExistence type="predicted"/>
<name>A0A2J7ZUZ4_9CHLO</name>
<comment type="caution">
    <text evidence="2">The sequence shown here is derived from an EMBL/GenBank/DDBJ whole genome shotgun (WGS) entry which is preliminary data.</text>
</comment>
<feature type="non-terminal residue" evidence="2">
    <location>
        <position position="1"/>
    </location>
</feature>
<evidence type="ECO:0000313" key="2">
    <source>
        <dbReference type="EMBL" id="PNH04068.1"/>
    </source>
</evidence>
<dbReference type="OrthoDB" id="544056at2759"/>
<keyword evidence="1" id="KW-1133">Transmembrane helix</keyword>
<feature type="transmembrane region" description="Helical" evidence="1">
    <location>
        <begin position="29"/>
        <end position="52"/>
    </location>
</feature>
<evidence type="ECO:0000313" key="3">
    <source>
        <dbReference type="Proteomes" id="UP000236333"/>
    </source>
</evidence>
<protein>
    <submittedName>
        <fullName evidence="2">Uncharacterized protein</fullName>
    </submittedName>
</protein>
<feature type="transmembrane region" description="Helical" evidence="1">
    <location>
        <begin position="72"/>
        <end position="94"/>
    </location>
</feature>
<evidence type="ECO:0000256" key="1">
    <source>
        <dbReference type="SAM" id="Phobius"/>
    </source>
</evidence>
<feature type="transmembrane region" description="Helical" evidence="1">
    <location>
        <begin position="125"/>
        <end position="147"/>
    </location>
</feature>
<keyword evidence="1" id="KW-0812">Transmembrane</keyword>
<keyword evidence="3" id="KW-1185">Reference proteome</keyword>
<gene>
    <name evidence="2" type="ORF">TSOC_009808</name>
</gene>
<accession>A0A2J7ZUZ4</accession>
<keyword evidence="1" id="KW-0472">Membrane</keyword>
<dbReference type="Proteomes" id="UP000236333">
    <property type="component" value="Unassembled WGS sequence"/>
</dbReference>
<dbReference type="AlphaFoldDB" id="A0A2J7ZUZ4"/>
<dbReference type="EMBL" id="PGGS01000427">
    <property type="protein sequence ID" value="PNH04068.1"/>
    <property type="molecule type" value="Genomic_DNA"/>
</dbReference>
<sequence length="228" mass="25122">VEPPSRWLIKYTQLYLRVVLTTFQGIEPLVAAVCVFMQVVLPLALIFQWVLLGQMDRGFVDLFSLPAGIEQLGGRWLSLSQGIVGTYVMVCVYVKDFRTMGLLLLQNPHLDFSGGRSSPVAYLKAGITVVYTSVMLLVLLVTFAIIARSPSPLDVVLSGVGALFILEIDDLLVFMPEQAFARAVGAKAVLGHEYALVSQPLSLTLALVCYAWVALLGFWGYFLYRINS</sequence>